<accession>A0A077LSV6</accession>
<feature type="transmembrane region" description="Helical" evidence="1">
    <location>
        <begin position="20"/>
        <end position="41"/>
    </location>
</feature>
<feature type="domain" description="TadE-like" evidence="2">
    <location>
        <begin position="18"/>
        <end position="60"/>
    </location>
</feature>
<keyword evidence="1" id="KW-0472">Membrane</keyword>
<proteinExistence type="predicted"/>
<name>A0A077LSV6_9MICO</name>
<comment type="caution">
    <text evidence="3">The sequence shown here is derived from an EMBL/GenBank/DDBJ whole genome shotgun (WGS) entry which is preliminary data.</text>
</comment>
<evidence type="ECO:0000259" key="2">
    <source>
        <dbReference type="Pfam" id="PF07811"/>
    </source>
</evidence>
<dbReference type="STRING" id="1194083.BN12_10098"/>
<keyword evidence="4" id="KW-1185">Reference proteome</keyword>
<dbReference type="InterPro" id="IPR012495">
    <property type="entry name" value="TadE-like_dom"/>
</dbReference>
<keyword evidence="1" id="KW-0812">Transmembrane</keyword>
<evidence type="ECO:0000256" key="1">
    <source>
        <dbReference type="SAM" id="Phobius"/>
    </source>
</evidence>
<organism evidence="3 4">
    <name type="scientific">Nostocoides japonicum T1-X7</name>
    <dbReference type="NCBI Taxonomy" id="1194083"/>
    <lineage>
        <taxon>Bacteria</taxon>
        <taxon>Bacillati</taxon>
        <taxon>Actinomycetota</taxon>
        <taxon>Actinomycetes</taxon>
        <taxon>Micrococcales</taxon>
        <taxon>Intrasporangiaceae</taxon>
        <taxon>Nostocoides</taxon>
    </lineage>
</organism>
<dbReference type="Proteomes" id="UP000035721">
    <property type="component" value="Unassembled WGS sequence"/>
</dbReference>
<dbReference type="AlphaFoldDB" id="A0A077LSV6"/>
<keyword evidence="1" id="KW-1133">Transmembrane helix</keyword>
<evidence type="ECO:0000313" key="4">
    <source>
        <dbReference type="Proteomes" id="UP000035721"/>
    </source>
</evidence>
<dbReference type="Pfam" id="PF07811">
    <property type="entry name" value="TadE"/>
    <property type="match status" value="1"/>
</dbReference>
<evidence type="ECO:0000313" key="3">
    <source>
        <dbReference type="EMBL" id="CCH75951.1"/>
    </source>
</evidence>
<reference evidence="3 4" key="1">
    <citation type="journal article" date="2013" name="ISME J.">
        <title>A metabolic model for members of the genus Tetrasphaera involved in enhanced biological phosphorus removal.</title>
        <authorList>
            <person name="Kristiansen R."/>
            <person name="Nguyen H.T.T."/>
            <person name="Saunders A.M."/>
            <person name="Nielsen J.L."/>
            <person name="Wimmer R."/>
            <person name="Le V.Q."/>
            <person name="McIlroy S.J."/>
            <person name="Petrovski S."/>
            <person name="Seviour R.J."/>
            <person name="Calteau A."/>
            <person name="Nielsen K.L."/>
            <person name="Nielsen P.H."/>
        </authorList>
    </citation>
    <scope>NUCLEOTIDE SEQUENCE [LARGE SCALE GENOMIC DNA]</scope>
    <source>
        <strain evidence="3 4">T1-X7</strain>
    </source>
</reference>
<protein>
    <submittedName>
        <fullName evidence="3">Putative membrane protein</fullName>
    </submittedName>
</protein>
<sequence length="150" mass="15505">MSRALRLLCRPGRDRERGSAVIEAVIVVPAFMLFVGLIVFAGRVAIANQAVGSAATEAARAASIARTQSQATGSAETAATNALGNQRVNCRRTTVSVDTSGFASPVGTPASVRATVTCVVNLSDLSVPGVPGTRTVIATMTSPLDTYRER</sequence>
<dbReference type="EMBL" id="CAJB01000001">
    <property type="protein sequence ID" value="CCH75951.1"/>
    <property type="molecule type" value="Genomic_DNA"/>
</dbReference>
<dbReference type="RefSeq" id="WP_048549565.1">
    <property type="nucleotide sequence ID" value="NZ_HF570958.1"/>
</dbReference>
<gene>
    <name evidence="3" type="ORF">BN12_10098</name>
</gene>